<dbReference type="EMBL" id="LFJN01000003">
    <property type="protein sequence ID" value="KPI44718.1"/>
    <property type="molecule type" value="Genomic_DNA"/>
</dbReference>
<evidence type="ECO:0000313" key="2">
    <source>
        <dbReference type="Proteomes" id="UP000038010"/>
    </source>
</evidence>
<gene>
    <name evidence="1" type="ORF">AB675_8521</name>
</gene>
<protein>
    <submittedName>
        <fullName evidence="1">Uncharacterized protein</fullName>
    </submittedName>
</protein>
<sequence>MQPTVAELHQDPASNALLPSSEDLLASYVQDCDLSWPETFISRQRKWLGEDVGSDPASLTASMESTFRRFLIELEISSEDLLGWSSSKPGSDTTDSTTAPKLLPLGVLAAVTCFRVEDEFDWVLGFLDAYMDDTTTLDDVAVFDKELLHTIADHLIRLLTETLLCSALVKDLSSQSGRHPYIAARYDTPARMAAVTSALREKLSEYKEVTKDLSKKLLTIHWETGGNVLNPNKTRRDILLEVLARLEGQCVE</sequence>
<dbReference type="RefSeq" id="XP_018004681.1">
    <property type="nucleotide sequence ID" value="XM_018148974.1"/>
</dbReference>
<name>A0A0N0NR62_9EURO</name>
<dbReference type="Proteomes" id="UP000038010">
    <property type="component" value="Unassembled WGS sequence"/>
</dbReference>
<reference evidence="1 2" key="1">
    <citation type="submission" date="2015-06" db="EMBL/GenBank/DDBJ databases">
        <title>Draft genome of the ant-associated black yeast Phialophora attae CBS 131958.</title>
        <authorList>
            <person name="Moreno L.F."/>
            <person name="Stielow B.J."/>
            <person name="de Hoog S."/>
            <person name="Vicente V.A."/>
            <person name="Weiss V.A."/>
            <person name="de Vries M."/>
            <person name="Cruz L.M."/>
            <person name="Souza E.M."/>
        </authorList>
    </citation>
    <scope>NUCLEOTIDE SEQUENCE [LARGE SCALE GENOMIC DNA]</scope>
    <source>
        <strain evidence="1 2">CBS 131958</strain>
    </source>
</reference>
<organism evidence="1 2">
    <name type="scientific">Cyphellophora attinorum</name>
    <dbReference type="NCBI Taxonomy" id="1664694"/>
    <lineage>
        <taxon>Eukaryota</taxon>
        <taxon>Fungi</taxon>
        <taxon>Dikarya</taxon>
        <taxon>Ascomycota</taxon>
        <taxon>Pezizomycotina</taxon>
        <taxon>Eurotiomycetes</taxon>
        <taxon>Chaetothyriomycetidae</taxon>
        <taxon>Chaetothyriales</taxon>
        <taxon>Cyphellophoraceae</taxon>
        <taxon>Cyphellophora</taxon>
    </lineage>
</organism>
<proteinExistence type="predicted"/>
<dbReference type="AlphaFoldDB" id="A0A0N0NR62"/>
<comment type="caution">
    <text evidence="1">The sequence shown here is derived from an EMBL/GenBank/DDBJ whole genome shotgun (WGS) entry which is preliminary data.</text>
</comment>
<keyword evidence="2" id="KW-1185">Reference proteome</keyword>
<evidence type="ECO:0000313" key="1">
    <source>
        <dbReference type="EMBL" id="KPI44718.1"/>
    </source>
</evidence>
<dbReference type="GeneID" id="28740854"/>
<dbReference type="VEuPathDB" id="FungiDB:AB675_8521"/>
<accession>A0A0N0NR62</accession>